<evidence type="ECO:0000256" key="9">
    <source>
        <dbReference type="ARBA" id="ARBA00023303"/>
    </source>
</evidence>
<evidence type="ECO:0000256" key="1">
    <source>
        <dbReference type="ARBA" id="ARBA00004651"/>
    </source>
</evidence>
<keyword evidence="12" id="KW-0813">Transport</keyword>
<proteinExistence type="inferred from homology"/>
<protein>
    <recommendedName>
        <fullName evidence="12">Fluoride-specific ion channel FluC</fullName>
    </recommendedName>
</protein>
<dbReference type="GO" id="GO:0062054">
    <property type="term" value="F:fluoride channel activity"/>
    <property type="evidence" value="ECO:0007669"/>
    <property type="project" value="UniProtKB-UniRule"/>
</dbReference>
<keyword evidence="4 12" id="KW-0812">Transmembrane</keyword>
<accession>A0A498C001</accession>
<dbReference type="GO" id="GO:0046872">
    <property type="term" value="F:metal ion binding"/>
    <property type="evidence" value="ECO:0007669"/>
    <property type="project" value="UniProtKB-KW"/>
</dbReference>
<evidence type="ECO:0000256" key="2">
    <source>
        <dbReference type="ARBA" id="ARBA00022475"/>
    </source>
</evidence>
<name>A0A498C001_9GAMM</name>
<dbReference type="GO" id="GO:0005886">
    <property type="term" value="C:plasma membrane"/>
    <property type="evidence" value="ECO:0007669"/>
    <property type="project" value="UniProtKB-SubCell"/>
</dbReference>
<evidence type="ECO:0000256" key="11">
    <source>
        <dbReference type="ARBA" id="ARBA00035585"/>
    </source>
</evidence>
<dbReference type="InterPro" id="IPR003691">
    <property type="entry name" value="FluC"/>
</dbReference>
<comment type="activity regulation">
    <text evidence="12">Na(+) is not transported, but it plays an essential structural role and its presence is essential for fluoride channel function.</text>
</comment>
<comment type="catalytic activity">
    <reaction evidence="11">
        <text>fluoride(in) = fluoride(out)</text>
        <dbReference type="Rhea" id="RHEA:76159"/>
        <dbReference type="ChEBI" id="CHEBI:17051"/>
    </reaction>
    <physiologicalReaction direction="left-to-right" evidence="11">
        <dbReference type="Rhea" id="RHEA:76160"/>
    </physiologicalReaction>
</comment>
<dbReference type="NCBIfam" id="TIGR00494">
    <property type="entry name" value="crcB"/>
    <property type="match status" value="1"/>
</dbReference>
<dbReference type="HAMAP" id="MF_00454">
    <property type="entry name" value="FluC"/>
    <property type="match status" value="1"/>
</dbReference>
<keyword evidence="5 12" id="KW-1133">Transmembrane helix</keyword>
<evidence type="ECO:0000256" key="3">
    <source>
        <dbReference type="ARBA" id="ARBA00022519"/>
    </source>
</evidence>
<evidence type="ECO:0000256" key="6">
    <source>
        <dbReference type="ARBA" id="ARBA00023053"/>
    </source>
</evidence>
<keyword evidence="6 12" id="KW-0915">Sodium</keyword>
<dbReference type="RefSeq" id="WP_245971158.1">
    <property type="nucleotide sequence ID" value="NZ_RCDA01000002.1"/>
</dbReference>
<feature type="transmembrane region" description="Helical" evidence="12">
    <location>
        <begin position="62"/>
        <end position="85"/>
    </location>
</feature>
<evidence type="ECO:0000256" key="12">
    <source>
        <dbReference type="HAMAP-Rule" id="MF_00454"/>
    </source>
</evidence>
<keyword evidence="8 12" id="KW-0472">Membrane</keyword>
<feature type="transmembrane region" description="Helical" evidence="12">
    <location>
        <begin position="31"/>
        <end position="50"/>
    </location>
</feature>
<feature type="transmembrane region" description="Helical" evidence="12">
    <location>
        <begin position="91"/>
        <end position="116"/>
    </location>
</feature>
<evidence type="ECO:0000256" key="5">
    <source>
        <dbReference type="ARBA" id="ARBA00022989"/>
    </source>
</evidence>
<gene>
    <name evidence="12" type="primary">fluC</name>
    <name evidence="12" type="synonym">crcB</name>
    <name evidence="13" type="ORF">DFR31_1709</name>
</gene>
<dbReference type="Pfam" id="PF02537">
    <property type="entry name" value="CRCB"/>
    <property type="match status" value="1"/>
</dbReference>
<comment type="caution">
    <text evidence="13">The sequence shown here is derived from an EMBL/GenBank/DDBJ whole genome shotgun (WGS) entry which is preliminary data.</text>
</comment>
<keyword evidence="7 12" id="KW-0406">Ion transport</keyword>
<evidence type="ECO:0000256" key="4">
    <source>
        <dbReference type="ARBA" id="ARBA00022692"/>
    </source>
</evidence>
<reference evidence="13 14" key="1">
    <citation type="submission" date="2018-10" db="EMBL/GenBank/DDBJ databases">
        <title>Genomic Encyclopedia of Type Strains, Phase IV (KMG-IV): sequencing the most valuable type-strain genomes for metagenomic binning, comparative biology and taxonomic classification.</title>
        <authorList>
            <person name="Goeker M."/>
        </authorList>
    </citation>
    <scope>NUCLEOTIDE SEQUENCE [LARGE SCALE GENOMIC DNA]</scope>
    <source>
        <strain evidence="13 14">DSM 12769</strain>
    </source>
</reference>
<feature type="binding site" evidence="12">
    <location>
        <position position="70"/>
    </location>
    <ligand>
        <name>Na(+)</name>
        <dbReference type="ChEBI" id="CHEBI:29101"/>
        <note>structural</note>
    </ligand>
</feature>
<comment type="function">
    <text evidence="12">Fluoride-specific ion channel. Important for reducing fluoride concentration in the cell, thus reducing its toxicity.</text>
</comment>
<evidence type="ECO:0000313" key="13">
    <source>
        <dbReference type="EMBL" id="RLK48603.1"/>
    </source>
</evidence>
<dbReference type="EMBL" id="RCDA01000002">
    <property type="protein sequence ID" value="RLK48603.1"/>
    <property type="molecule type" value="Genomic_DNA"/>
</dbReference>
<organism evidence="13 14">
    <name type="scientific">Alkalispirillum mobile</name>
    <dbReference type="NCBI Taxonomy" id="85925"/>
    <lineage>
        <taxon>Bacteria</taxon>
        <taxon>Pseudomonadati</taxon>
        <taxon>Pseudomonadota</taxon>
        <taxon>Gammaproteobacteria</taxon>
        <taxon>Chromatiales</taxon>
        <taxon>Ectothiorhodospiraceae</taxon>
        <taxon>Alkalispirillum</taxon>
    </lineage>
</organism>
<keyword evidence="3" id="KW-0997">Cell inner membrane</keyword>
<comment type="similarity">
    <text evidence="10 12">Belongs to the fluoride channel Fluc/FEX (TC 1.A.43) family.</text>
</comment>
<feature type="binding site" evidence="12">
    <location>
        <position position="73"/>
    </location>
    <ligand>
        <name>Na(+)</name>
        <dbReference type="ChEBI" id="CHEBI:29101"/>
        <note>structural</note>
    </ligand>
</feature>
<dbReference type="AlphaFoldDB" id="A0A498C001"/>
<dbReference type="PANTHER" id="PTHR28259">
    <property type="entry name" value="FLUORIDE EXPORT PROTEIN 1-RELATED"/>
    <property type="match status" value="1"/>
</dbReference>
<evidence type="ECO:0000313" key="14">
    <source>
        <dbReference type="Proteomes" id="UP000275461"/>
    </source>
</evidence>
<dbReference type="PANTHER" id="PTHR28259:SF1">
    <property type="entry name" value="FLUORIDE EXPORT PROTEIN 1-RELATED"/>
    <property type="match status" value="1"/>
</dbReference>
<keyword evidence="9 12" id="KW-0407">Ion channel</keyword>
<comment type="subcellular location">
    <subcellularLocation>
        <location evidence="1 12">Cell membrane</location>
        <topology evidence="1 12">Multi-pass membrane protein</topology>
    </subcellularLocation>
</comment>
<dbReference type="GO" id="GO:0140114">
    <property type="term" value="P:cellular detoxification of fluoride"/>
    <property type="evidence" value="ECO:0007669"/>
    <property type="project" value="UniProtKB-UniRule"/>
</dbReference>
<evidence type="ECO:0000256" key="8">
    <source>
        <dbReference type="ARBA" id="ARBA00023136"/>
    </source>
</evidence>
<evidence type="ECO:0000256" key="7">
    <source>
        <dbReference type="ARBA" id="ARBA00023065"/>
    </source>
</evidence>
<sequence>MIWVALGGALGAALRYLLGLAPWGAFPWDTLLVNGLGCLVIGWVAIRTAPDGAWPLAPHLRQFLMTGVCGGFTTFSVFSLETLALLQDGAWVWGALYVGATLLVALLGAAAGIALARD</sequence>
<dbReference type="Proteomes" id="UP000275461">
    <property type="component" value="Unassembled WGS sequence"/>
</dbReference>
<keyword evidence="2 12" id="KW-1003">Cell membrane</keyword>
<keyword evidence="12" id="KW-0479">Metal-binding</keyword>
<keyword evidence="14" id="KW-1185">Reference proteome</keyword>
<evidence type="ECO:0000256" key="10">
    <source>
        <dbReference type="ARBA" id="ARBA00035120"/>
    </source>
</evidence>